<dbReference type="GO" id="GO:0016874">
    <property type="term" value="F:ligase activity"/>
    <property type="evidence" value="ECO:0007669"/>
    <property type="project" value="UniProtKB-KW"/>
</dbReference>
<dbReference type="GO" id="GO:0006631">
    <property type="term" value="P:fatty acid metabolic process"/>
    <property type="evidence" value="ECO:0007669"/>
    <property type="project" value="UniProtKB-KW"/>
</dbReference>
<keyword evidence="3" id="KW-0276">Fatty acid metabolism</keyword>
<protein>
    <recommendedName>
        <fullName evidence="7">3-methylmercaptopropionyl-CoA ligase</fullName>
        <ecNumber evidence="6">6.2.1.44</ecNumber>
    </recommendedName>
</protein>
<comment type="similarity">
    <text evidence="1">Belongs to the ATP-dependent AMP-binding enzyme family.</text>
</comment>
<accession>A0A418UZI9</accession>
<dbReference type="RefSeq" id="WP_119858632.1">
    <property type="nucleotide sequence ID" value="NZ_QYYD01000026.1"/>
</dbReference>
<dbReference type="FunFam" id="3.30.300.30:FF:000008">
    <property type="entry name" value="2,3-dihydroxybenzoate-AMP ligase"/>
    <property type="match status" value="1"/>
</dbReference>
<dbReference type="SUPFAM" id="SSF56801">
    <property type="entry name" value="Acetyl-CoA synthetase-like"/>
    <property type="match status" value="1"/>
</dbReference>
<evidence type="ECO:0000256" key="5">
    <source>
        <dbReference type="ARBA" id="ARBA00051915"/>
    </source>
</evidence>
<proteinExistence type="inferred from homology"/>
<dbReference type="InterPro" id="IPR020845">
    <property type="entry name" value="AMP-binding_CS"/>
</dbReference>
<dbReference type="NCBIfam" id="NF004837">
    <property type="entry name" value="PRK06187.1"/>
    <property type="match status" value="1"/>
</dbReference>
<dbReference type="InterPro" id="IPR025110">
    <property type="entry name" value="AMP-bd_C"/>
</dbReference>
<evidence type="ECO:0000256" key="2">
    <source>
        <dbReference type="ARBA" id="ARBA00022598"/>
    </source>
</evidence>
<dbReference type="EMBL" id="QYYD01000026">
    <property type="protein sequence ID" value="RJF68772.1"/>
    <property type="molecule type" value="Genomic_DNA"/>
</dbReference>
<evidence type="ECO:0000259" key="9">
    <source>
        <dbReference type="Pfam" id="PF13193"/>
    </source>
</evidence>
<dbReference type="CDD" id="cd12119">
    <property type="entry name" value="ttLC_FACS_AlkK_like"/>
    <property type="match status" value="1"/>
</dbReference>
<evidence type="ECO:0000256" key="4">
    <source>
        <dbReference type="ARBA" id="ARBA00023098"/>
    </source>
</evidence>
<dbReference type="EC" id="6.2.1.44" evidence="6"/>
<dbReference type="InterPro" id="IPR045851">
    <property type="entry name" value="AMP-bd_C_sf"/>
</dbReference>
<name>A0A418UZI9_RHOPL</name>
<gene>
    <name evidence="10" type="ORF">D4Q52_21525</name>
</gene>
<organism evidence="10 11">
    <name type="scientific">Rhodopseudomonas palustris</name>
    <dbReference type="NCBI Taxonomy" id="1076"/>
    <lineage>
        <taxon>Bacteria</taxon>
        <taxon>Pseudomonadati</taxon>
        <taxon>Pseudomonadota</taxon>
        <taxon>Alphaproteobacteria</taxon>
        <taxon>Hyphomicrobiales</taxon>
        <taxon>Nitrobacteraceae</taxon>
        <taxon>Rhodopseudomonas</taxon>
    </lineage>
</organism>
<sequence length="542" mass="60100">MLGLMQDWPLLCHRIIEHAARIHGNQEVVTRSVEGPIVRTTYAQIHQRALKVSQMLDRAGIKLGDRVATIAWNTARHLECWYGIMGIGAICHTVNPRLFPDQIAWIVNHAQDRVMITDLTFVPILEKIADQMPSIERFVVLTDAEHMPQTTLKNAVAYEEWLEEADGDFEWKTFDENTAAAMCYTSGTTGDPKGVLYSHRSNVLHALMANNGDSLGTRASDTMLPVVPLFHANSWGIAFSAPSMGTKLVMPGAKLDGASVYELLSTEKVTHTAGVPTVWLMLLQYMQKEKLTLPHLKMVVCGGSAMPRSMIKAFVDMGAEARHAWGMTEMSPIGTLAALKPPFDKLEGDARLDRLSTQGYPPFGVQMKITDDSDNDVAWDGKTFGRLKVSGPAIAKAYYRVDKEILDDEGFFDTGDVATIDQDGYMRITDRSKDVIKSGGEWISSIDLENLAVGHPKVAEAAVIGVYHPKWDERPLLICQLKPDVTCSRDEILQYMDGKIAKWWMPDDIVFVDAIPHTATGKILKTALRDQFKTYTLPGAAA</sequence>
<dbReference type="InterPro" id="IPR042099">
    <property type="entry name" value="ANL_N_sf"/>
</dbReference>
<dbReference type="Proteomes" id="UP000285523">
    <property type="component" value="Unassembled WGS sequence"/>
</dbReference>
<dbReference type="Pfam" id="PF00501">
    <property type="entry name" value="AMP-binding"/>
    <property type="match status" value="1"/>
</dbReference>
<comment type="caution">
    <text evidence="10">The sequence shown here is derived from an EMBL/GenBank/DDBJ whole genome shotgun (WGS) entry which is preliminary data.</text>
</comment>
<evidence type="ECO:0000313" key="11">
    <source>
        <dbReference type="Proteomes" id="UP000285523"/>
    </source>
</evidence>
<dbReference type="OrthoDB" id="9803968at2"/>
<evidence type="ECO:0000256" key="6">
    <source>
        <dbReference type="ARBA" id="ARBA00066616"/>
    </source>
</evidence>
<keyword evidence="4" id="KW-0443">Lipid metabolism</keyword>
<evidence type="ECO:0000256" key="3">
    <source>
        <dbReference type="ARBA" id="ARBA00022832"/>
    </source>
</evidence>
<dbReference type="Pfam" id="PF13193">
    <property type="entry name" value="AMP-binding_C"/>
    <property type="match status" value="1"/>
</dbReference>
<dbReference type="PROSITE" id="PS00455">
    <property type="entry name" value="AMP_BINDING"/>
    <property type="match status" value="1"/>
</dbReference>
<dbReference type="Gene3D" id="3.30.300.30">
    <property type="match status" value="1"/>
</dbReference>
<reference evidence="10 11" key="1">
    <citation type="submission" date="2018-09" db="EMBL/GenBank/DDBJ databases">
        <title>Draft genome sequence of Rhodopseudomonas palustris 2.1.18.</title>
        <authorList>
            <person name="Robertson S.L."/>
            <person name="Meyer T.E."/>
            <person name="Kyndt J.A."/>
        </authorList>
    </citation>
    <scope>NUCLEOTIDE SEQUENCE [LARGE SCALE GENOMIC DNA]</scope>
    <source>
        <strain evidence="10 11">2.1.18</strain>
    </source>
</reference>
<evidence type="ECO:0000256" key="1">
    <source>
        <dbReference type="ARBA" id="ARBA00006432"/>
    </source>
</evidence>
<dbReference type="NCBIfam" id="NF004674">
    <property type="entry name" value="PRK06018.1"/>
    <property type="match status" value="1"/>
</dbReference>
<dbReference type="PANTHER" id="PTHR43859">
    <property type="entry name" value="ACYL-ACTIVATING ENZYME"/>
    <property type="match status" value="1"/>
</dbReference>
<feature type="domain" description="AMP-binding enzyme C-terminal" evidence="9">
    <location>
        <begin position="448"/>
        <end position="522"/>
    </location>
</feature>
<dbReference type="PANTHER" id="PTHR43859:SF4">
    <property type="entry name" value="BUTANOATE--COA LIGASE AAE1-RELATED"/>
    <property type="match status" value="1"/>
</dbReference>
<evidence type="ECO:0000259" key="8">
    <source>
        <dbReference type="Pfam" id="PF00501"/>
    </source>
</evidence>
<keyword evidence="2 10" id="KW-0436">Ligase</keyword>
<evidence type="ECO:0000256" key="7">
    <source>
        <dbReference type="ARBA" id="ARBA00067668"/>
    </source>
</evidence>
<dbReference type="Gene3D" id="3.40.50.12780">
    <property type="entry name" value="N-terminal domain of ligase-like"/>
    <property type="match status" value="1"/>
</dbReference>
<dbReference type="AlphaFoldDB" id="A0A418UZI9"/>
<comment type="catalytic activity">
    <reaction evidence="5">
        <text>3-(methylsulfanyl)propanoate + ATP + CoA = 3-(methylsulfanyl)propanoyl-CoA + AMP + diphosphate</text>
        <dbReference type="Rhea" id="RHEA:43052"/>
        <dbReference type="ChEBI" id="CHEBI:30616"/>
        <dbReference type="ChEBI" id="CHEBI:33019"/>
        <dbReference type="ChEBI" id="CHEBI:49016"/>
        <dbReference type="ChEBI" id="CHEBI:57287"/>
        <dbReference type="ChEBI" id="CHEBI:82815"/>
        <dbReference type="ChEBI" id="CHEBI:456215"/>
        <dbReference type="EC" id="6.2.1.44"/>
    </reaction>
    <physiologicalReaction direction="left-to-right" evidence="5">
        <dbReference type="Rhea" id="RHEA:43053"/>
    </physiologicalReaction>
</comment>
<dbReference type="InterPro" id="IPR000873">
    <property type="entry name" value="AMP-dep_synth/lig_dom"/>
</dbReference>
<evidence type="ECO:0000313" key="10">
    <source>
        <dbReference type="EMBL" id="RJF68772.1"/>
    </source>
</evidence>
<feature type="domain" description="AMP-dependent synthetase/ligase" evidence="8">
    <location>
        <begin position="17"/>
        <end position="399"/>
    </location>
</feature>